<evidence type="ECO:0000256" key="9">
    <source>
        <dbReference type="RuleBase" id="RU003357"/>
    </source>
</evidence>
<dbReference type="Proteomes" id="UP000095672">
    <property type="component" value="Chromosome"/>
</dbReference>
<dbReference type="EMBL" id="CP014143">
    <property type="protein sequence ID" value="AOS95605.1"/>
    <property type="molecule type" value="Genomic_DNA"/>
</dbReference>
<sequence precursor="true">MNSRVSFSLAVLLALPTGAEAACPKEEFRLPSGSLSRALITLGRQCKISILVDAPAADSYLVPARVLTPETDQVEPILDQLLEKSPFTYEQIGPAAVAVVKRPEQAEDTEEILQPSGRPEEITVTGQNLTGSHLRHLQLDSYAPIDVLAQPELEITGAQTVAQLLKFLPAVSGNSTSTAVSNGGDGTATVTLRGLPASNTLVLINGRRIVNNGFGGEAADLNTIPLSSVERIEILKDGASAVYGSDAIAGVVNIILRQDFEGVSFNSYRGQAERGDQETESHNLTWGKSGDRGHLMASLAHYSQGALMSRDRALSATADNRIRGGTDLRSSATPTGYISLGDGTTVTNAEDGGYRTWTTEDRYDYSEFTTAVVPSTRDSVYVSGNYDFDDMSVAFFEAMGVRTSAETQLAPTPIFSRFDNGDLTVAADNIYNPFGTPIDDVRKRVLELGPRRQFNETETWRFNSGLKGRWDSWQWSLTIGLHHTRAEENMTNLIDPNRLSAGLQAPELCGAESGCVAVNLLGPSGSIDAPQLDFIRSESRVRGSSRMASLTYVADGILGTYSAGDILAAAGVEFRREHIDFTSNDAQGLSFIGASASGSAEGRRMIGEAFAEISVPLAEDSLWLDGAIRYSDYSDFGSTANPKMALRWRPLPALMLRASYATGFKAPTLVDMNQTGYQSQEFLFDPCTRIDAANLPGCRGQSDPARIQYLTEFGGNPELNPETSDNRSVGAVWTPRFAKGFSATLDIYDIRQNDVIDTSPQYLINQNAFESLYTERVLRDDRGDITRILATRLNIGAREVRGLDLSLRYEKDSEERGRFRWAFNASHMDRYLNQAAPGSPFEDLAGIFIDPASGGAGSLPEWKANTGVYWDKGNWEGAYTIHYVGPLRESFTRSATLVEREIESWFSHDTQLAYRSSLGVRLALGVDNLLDQEPPFAATAFNDNYDGRTYELSGRYWYATFAYSL</sequence>
<organism evidence="13 14">
    <name type="scientific">Microbulbifer aggregans</name>
    <dbReference type="NCBI Taxonomy" id="1769779"/>
    <lineage>
        <taxon>Bacteria</taxon>
        <taxon>Pseudomonadati</taxon>
        <taxon>Pseudomonadota</taxon>
        <taxon>Gammaproteobacteria</taxon>
        <taxon>Cellvibrionales</taxon>
        <taxon>Microbulbiferaceae</taxon>
        <taxon>Microbulbifer</taxon>
    </lineage>
</organism>
<feature type="signal peptide" evidence="10">
    <location>
        <begin position="1"/>
        <end position="21"/>
    </location>
</feature>
<evidence type="ECO:0000256" key="1">
    <source>
        <dbReference type="ARBA" id="ARBA00004571"/>
    </source>
</evidence>
<evidence type="ECO:0000313" key="13">
    <source>
        <dbReference type="EMBL" id="AOS95605.1"/>
    </source>
</evidence>
<dbReference type="PATRIC" id="fig|1769779.3.peg.127"/>
<evidence type="ECO:0000256" key="4">
    <source>
        <dbReference type="ARBA" id="ARBA00022692"/>
    </source>
</evidence>
<keyword evidence="5 9" id="KW-0798">TonB box</keyword>
<dbReference type="InterPro" id="IPR036942">
    <property type="entry name" value="Beta-barrel_TonB_sf"/>
</dbReference>
<keyword evidence="10" id="KW-0732">Signal</keyword>
<evidence type="ECO:0000313" key="14">
    <source>
        <dbReference type="Proteomes" id="UP000095672"/>
    </source>
</evidence>
<dbReference type="AlphaFoldDB" id="A0A1C9W375"/>
<evidence type="ECO:0000259" key="11">
    <source>
        <dbReference type="Pfam" id="PF00593"/>
    </source>
</evidence>
<evidence type="ECO:0000259" key="12">
    <source>
        <dbReference type="Pfam" id="PF07715"/>
    </source>
</evidence>
<keyword evidence="3 8" id="KW-1134">Transmembrane beta strand</keyword>
<keyword evidence="2 8" id="KW-0813">Transport</keyword>
<protein>
    <submittedName>
        <fullName evidence="13">Colicin I receptor</fullName>
    </submittedName>
</protein>
<dbReference type="STRING" id="1769779.AUP74_00129"/>
<evidence type="ECO:0000256" key="10">
    <source>
        <dbReference type="SAM" id="SignalP"/>
    </source>
</evidence>
<dbReference type="InterPro" id="IPR037066">
    <property type="entry name" value="Plug_dom_sf"/>
</dbReference>
<dbReference type="InterPro" id="IPR039426">
    <property type="entry name" value="TonB-dep_rcpt-like"/>
</dbReference>
<dbReference type="Gene3D" id="2.40.170.20">
    <property type="entry name" value="TonB-dependent receptor, beta-barrel domain"/>
    <property type="match status" value="1"/>
</dbReference>
<gene>
    <name evidence="13" type="primary">cirA_2</name>
    <name evidence="13" type="ORF">AUP74_00129</name>
</gene>
<keyword evidence="6 8" id="KW-0472">Membrane</keyword>
<proteinExistence type="inferred from homology"/>
<evidence type="ECO:0000256" key="7">
    <source>
        <dbReference type="ARBA" id="ARBA00023237"/>
    </source>
</evidence>
<dbReference type="PROSITE" id="PS52016">
    <property type="entry name" value="TONB_DEPENDENT_REC_3"/>
    <property type="match status" value="1"/>
</dbReference>
<dbReference type="CDD" id="cd01347">
    <property type="entry name" value="ligand_gated_channel"/>
    <property type="match status" value="1"/>
</dbReference>
<dbReference type="InterPro" id="IPR000531">
    <property type="entry name" value="Beta-barrel_TonB"/>
</dbReference>
<evidence type="ECO:0000256" key="8">
    <source>
        <dbReference type="PROSITE-ProRule" id="PRU01360"/>
    </source>
</evidence>
<dbReference type="Pfam" id="PF00593">
    <property type="entry name" value="TonB_dep_Rec_b-barrel"/>
    <property type="match status" value="1"/>
</dbReference>
<feature type="domain" description="TonB-dependent receptor plug" evidence="12">
    <location>
        <begin position="140"/>
        <end position="251"/>
    </location>
</feature>
<feature type="chain" id="PRO_5008895325" evidence="10">
    <location>
        <begin position="22"/>
        <end position="965"/>
    </location>
</feature>
<evidence type="ECO:0000256" key="2">
    <source>
        <dbReference type="ARBA" id="ARBA00022448"/>
    </source>
</evidence>
<dbReference type="Pfam" id="PF07715">
    <property type="entry name" value="Plug"/>
    <property type="match status" value="1"/>
</dbReference>
<dbReference type="Gene3D" id="2.170.130.10">
    <property type="entry name" value="TonB-dependent receptor, plug domain"/>
    <property type="match status" value="1"/>
</dbReference>
<dbReference type="KEGG" id="micc:AUP74_00129"/>
<dbReference type="InterPro" id="IPR012910">
    <property type="entry name" value="Plug_dom"/>
</dbReference>
<evidence type="ECO:0000256" key="6">
    <source>
        <dbReference type="ARBA" id="ARBA00023136"/>
    </source>
</evidence>
<keyword evidence="4 8" id="KW-0812">Transmembrane</keyword>
<dbReference type="SUPFAM" id="SSF56935">
    <property type="entry name" value="Porins"/>
    <property type="match status" value="1"/>
</dbReference>
<feature type="domain" description="TonB-dependent receptor-like beta-barrel" evidence="11">
    <location>
        <begin position="423"/>
        <end position="929"/>
    </location>
</feature>
<dbReference type="PANTHER" id="PTHR47234">
    <property type="match status" value="1"/>
</dbReference>
<name>A0A1C9W375_9GAMM</name>
<keyword evidence="7 8" id="KW-0998">Cell outer membrane</keyword>
<comment type="similarity">
    <text evidence="8 9">Belongs to the TonB-dependent receptor family.</text>
</comment>
<comment type="subcellular location">
    <subcellularLocation>
        <location evidence="1 8">Cell outer membrane</location>
        <topology evidence="1 8">Multi-pass membrane protein</topology>
    </subcellularLocation>
</comment>
<keyword evidence="14" id="KW-1185">Reference proteome</keyword>
<dbReference type="Gene3D" id="3.55.50.30">
    <property type="match status" value="1"/>
</dbReference>
<reference evidence="14" key="1">
    <citation type="submission" date="2016-01" db="EMBL/GenBank/DDBJ databases">
        <title>Complete genome sequence of Microbulbifer sp. CCB-MM1, a halophile isolated from Matang Mangrove Forest, Perak.</title>
        <authorList>
            <person name="Moh T.H."/>
            <person name="Dinesh B."/>
            <person name="Lau N.-S."/>
            <person name="Go F."/>
            <person name="Alexander Chong S.-C."/>
        </authorList>
    </citation>
    <scope>NUCLEOTIDE SEQUENCE [LARGE SCALE GENOMIC DNA]</scope>
    <source>
        <strain evidence="14">CCB-MM1</strain>
    </source>
</reference>
<evidence type="ECO:0000256" key="3">
    <source>
        <dbReference type="ARBA" id="ARBA00022452"/>
    </source>
</evidence>
<dbReference type="GO" id="GO:0009279">
    <property type="term" value="C:cell outer membrane"/>
    <property type="evidence" value="ECO:0007669"/>
    <property type="project" value="UniProtKB-SubCell"/>
</dbReference>
<keyword evidence="13" id="KW-0675">Receptor</keyword>
<accession>A0A1C9W375</accession>
<evidence type="ECO:0000256" key="5">
    <source>
        <dbReference type="ARBA" id="ARBA00023077"/>
    </source>
</evidence>
<dbReference type="PANTHER" id="PTHR47234:SF2">
    <property type="entry name" value="TONB-DEPENDENT RECEPTOR"/>
    <property type="match status" value="1"/>
</dbReference>